<name>A0ACC2UBR9_9FUNG</name>
<gene>
    <name evidence="1" type="ORF">DSO57_1028639</name>
</gene>
<organism evidence="1 2">
    <name type="scientific">Entomophthora muscae</name>
    <dbReference type="NCBI Taxonomy" id="34485"/>
    <lineage>
        <taxon>Eukaryota</taxon>
        <taxon>Fungi</taxon>
        <taxon>Fungi incertae sedis</taxon>
        <taxon>Zoopagomycota</taxon>
        <taxon>Entomophthoromycotina</taxon>
        <taxon>Entomophthoromycetes</taxon>
        <taxon>Entomophthorales</taxon>
        <taxon>Entomophthoraceae</taxon>
        <taxon>Entomophthora</taxon>
    </lineage>
</organism>
<evidence type="ECO:0000313" key="2">
    <source>
        <dbReference type="Proteomes" id="UP001165960"/>
    </source>
</evidence>
<comment type="caution">
    <text evidence="1">The sequence shown here is derived from an EMBL/GenBank/DDBJ whole genome shotgun (WGS) entry which is preliminary data.</text>
</comment>
<proteinExistence type="predicted"/>
<accession>A0ACC2UBR9</accession>
<keyword evidence="2" id="KW-1185">Reference proteome</keyword>
<reference evidence="1" key="1">
    <citation type="submission" date="2022-04" db="EMBL/GenBank/DDBJ databases">
        <title>Genome of the entomopathogenic fungus Entomophthora muscae.</title>
        <authorList>
            <person name="Elya C."/>
            <person name="Lovett B.R."/>
            <person name="Lee E."/>
            <person name="Macias A.M."/>
            <person name="Hajek A.E."/>
            <person name="De Bivort B.L."/>
            <person name="Kasson M.T."/>
            <person name="De Fine Licht H.H."/>
            <person name="Stajich J.E."/>
        </authorList>
    </citation>
    <scope>NUCLEOTIDE SEQUENCE</scope>
    <source>
        <strain evidence="1">Berkeley</strain>
    </source>
</reference>
<dbReference type="Proteomes" id="UP001165960">
    <property type="component" value="Unassembled WGS sequence"/>
</dbReference>
<sequence>MTKLQNLQFNPDSMPVPVEDLISQEQVLDAKFEENSFDQKVDTPQEAAPI</sequence>
<dbReference type="EMBL" id="QTSX02000893">
    <property type="protein sequence ID" value="KAJ9084011.1"/>
    <property type="molecule type" value="Genomic_DNA"/>
</dbReference>
<evidence type="ECO:0000313" key="1">
    <source>
        <dbReference type="EMBL" id="KAJ9084011.1"/>
    </source>
</evidence>
<protein>
    <submittedName>
        <fullName evidence="1">Uncharacterized protein</fullName>
    </submittedName>
</protein>